<gene>
    <name evidence="2" type="ORF">M5I08_16685</name>
</gene>
<keyword evidence="2" id="KW-0413">Isomerase</keyword>
<dbReference type="RefSeq" id="WP_219068004.1">
    <property type="nucleotide sequence ID" value="NZ_CAJUXY010000028.1"/>
</dbReference>
<keyword evidence="3" id="KW-1185">Reference proteome</keyword>
<organism evidence="2 3">
    <name type="scientific">Candidatus Mycobacterium methanotrophicum</name>
    <dbReference type="NCBI Taxonomy" id="2943498"/>
    <lineage>
        <taxon>Bacteria</taxon>
        <taxon>Bacillati</taxon>
        <taxon>Actinomycetota</taxon>
        <taxon>Actinomycetes</taxon>
        <taxon>Mycobacteriales</taxon>
        <taxon>Mycobacteriaceae</taxon>
        <taxon>Mycobacterium</taxon>
    </lineage>
</organism>
<evidence type="ECO:0000313" key="3">
    <source>
        <dbReference type="Proteomes" id="UP001056610"/>
    </source>
</evidence>
<proteinExistence type="predicted"/>
<protein>
    <submittedName>
        <fullName evidence="2">Maleylpyruvate isomerase N-terminal domain-containing protein</fullName>
    </submittedName>
</protein>
<dbReference type="EMBL" id="CP097320">
    <property type="protein sequence ID" value="UQX09882.1"/>
    <property type="molecule type" value="Genomic_DNA"/>
</dbReference>
<dbReference type="Proteomes" id="UP001056610">
    <property type="component" value="Chromosome"/>
</dbReference>
<reference evidence="2" key="1">
    <citation type="submission" date="2022-05" db="EMBL/GenBank/DDBJ databases">
        <title>A methanotrophic Mycobacterium dominates a cave microbial ecosystem.</title>
        <authorList>
            <person name="Van Spanning R.J.M."/>
            <person name="Guan Q."/>
            <person name="Melkonian C."/>
            <person name="Gallant J."/>
            <person name="Polerecky L."/>
            <person name="Flot J.-F."/>
            <person name="Brandt B.W."/>
            <person name="Braster M."/>
            <person name="Iturbe Espinoza P."/>
            <person name="Aerts J."/>
            <person name="Meima-Franke M."/>
            <person name="Piersma S.R."/>
            <person name="Bunduc C."/>
            <person name="Ummels R."/>
            <person name="Pain A."/>
            <person name="Fleming E.J."/>
            <person name="van der Wel N."/>
            <person name="Gherman V.D."/>
            <person name="Sarbu S.M."/>
            <person name="Bodelier P.L.E."/>
            <person name="Bitter W."/>
        </authorList>
    </citation>
    <scope>NUCLEOTIDE SEQUENCE</scope>
    <source>
        <strain evidence="2">Sulfur Cave</strain>
    </source>
</reference>
<dbReference type="GO" id="GO:0016853">
    <property type="term" value="F:isomerase activity"/>
    <property type="evidence" value="ECO:0007669"/>
    <property type="project" value="UniProtKB-KW"/>
</dbReference>
<dbReference type="InterPro" id="IPR024344">
    <property type="entry name" value="MDMPI_metal-binding"/>
</dbReference>
<evidence type="ECO:0000259" key="1">
    <source>
        <dbReference type="Pfam" id="PF11716"/>
    </source>
</evidence>
<feature type="domain" description="Mycothiol-dependent maleylpyruvate isomerase metal-binding" evidence="1">
    <location>
        <begin position="8"/>
        <end position="93"/>
    </location>
</feature>
<sequence length="103" mass="11417">MPTIPRSEEATAFLATVQDIPSNAVSACRGWTAHEVIAHLAAGAAEISRHLDPYLQGDPVPATQSFEARDTPFRVLDHDALLRRLDAEERKVSKLVDEVLTRW</sequence>
<accession>A0ABY4QFW3</accession>
<name>A0ABY4QFW3_9MYCO</name>
<evidence type="ECO:0000313" key="2">
    <source>
        <dbReference type="EMBL" id="UQX09882.1"/>
    </source>
</evidence>
<dbReference type="Pfam" id="PF11716">
    <property type="entry name" value="MDMPI_N"/>
    <property type="match status" value="1"/>
</dbReference>